<dbReference type="AlphaFoldDB" id="A0AAV5TQ90"/>
<dbReference type="PANTHER" id="PTHR34401">
    <property type="entry name" value="PROTEIN CBG12388-RELATED"/>
    <property type="match status" value="1"/>
</dbReference>
<comment type="caution">
    <text evidence="1">The sequence shown here is derived from an EMBL/GenBank/DDBJ whole genome shotgun (WGS) entry which is preliminary data.</text>
</comment>
<dbReference type="PANTHER" id="PTHR34401:SF6">
    <property type="entry name" value="DUF19 DOMAIN-CONTAINING PROTEIN"/>
    <property type="match status" value="1"/>
</dbReference>
<reference evidence="1" key="1">
    <citation type="submission" date="2023-10" db="EMBL/GenBank/DDBJ databases">
        <title>Genome assembly of Pristionchus species.</title>
        <authorList>
            <person name="Yoshida K."/>
            <person name="Sommer R.J."/>
        </authorList>
    </citation>
    <scope>NUCLEOTIDE SEQUENCE</scope>
    <source>
        <strain evidence="1">RS0144</strain>
    </source>
</reference>
<accession>A0AAV5TQ90</accession>
<organism evidence="1 2">
    <name type="scientific">Pristionchus entomophagus</name>
    <dbReference type="NCBI Taxonomy" id="358040"/>
    <lineage>
        <taxon>Eukaryota</taxon>
        <taxon>Metazoa</taxon>
        <taxon>Ecdysozoa</taxon>
        <taxon>Nematoda</taxon>
        <taxon>Chromadorea</taxon>
        <taxon>Rhabditida</taxon>
        <taxon>Rhabditina</taxon>
        <taxon>Diplogasteromorpha</taxon>
        <taxon>Diplogasteroidea</taxon>
        <taxon>Neodiplogasteridae</taxon>
        <taxon>Pristionchus</taxon>
    </lineage>
</organism>
<name>A0AAV5TQ90_9BILA</name>
<evidence type="ECO:0000313" key="2">
    <source>
        <dbReference type="Proteomes" id="UP001432027"/>
    </source>
</evidence>
<protein>
    <submittedName>
        <fullName evidence="1">Uncharacterized protein</fullName>
    </submittedName>
</protein>
<dbReference type="Proteomes" id="UP001432027">
    <property type="component" value="Unassembled WGS sequence"/>
</dbReference>
<evidence type="ECO:0000313" key="1">
    <source>
        <dbReference type="EMBL" id="GMS96590.1"/>
    </source>
</evidence>
<keyword evidence="2" id="KW-1185">Reference proteome</keyword>
<feature type="non-terminal residue" evidence="1">
    <location>
        <position position="1"/>
    </location>
</feature>
<proteinExistence type="predicted"/>
<dbReference type="EMBL" id="BTSX01000004">
    <property type="protein sequence ID" value="GMS96590.1"/>
    <property type="molecule type" value="Genomic_DNA"/>
</dbReference>
<gene>
    <name evidence="1" type="ORF">PENTCL1PPCAC_18765</name>
</gene>
<sequence length="263" mass="28856">VTDDKTVAGTIANGRLDKIEKDLEKAMKLLTSMHAPVNVDASDSGIAFPTVSADAMPGSSISGNVPMCSCKEAEGCRKESGAEMGECMNSCEDSLKVFGDDTKAYLECFSTNTDVIVEAENCLIKNQTEYCNSGSESKTVFIDQSELVKLADITYSSEADESIMTNYLWKRDEPKYNKVQQFLQCTKNCLHKKFYTCAAQKGCAVPVPTVDELTAKMRACTKKSTRITQSMFSTCQCLAWKKGVTDLRGSCVVIGNQYYIDRA</sequence>